<gene>
    <name evidence="3" type="ORF">RN001_011981</name>
</gene>
<dbReference type="GO" id="GO:0016020">
    <property type="term" value="C:membrane"/>
    <property type="evidence" value="ECO:0007669"/>
    <property type="project" value="TreeGrafter"/>
</dbReference>
<dbReference type="Pfam" id="PF07898">
    <property type="entry name" value="DUF1676"/>
    <property type="match status" value="1"/>
</dbReference>
<reference evidence="4" key="1">
    <citation type="submission" date="2023-01" db="EMBL/GenBank/DDBJ databases">
        <title>Key to firefly adult light organ development and bioluminescence: homeobox transcription factors regulate luciferase expression and transportation to peroxisome.</title>
        <authorList>
            <person name="Fu X."/>
        </authorList>
    </citation>
    <scope>NUCLEOTIDE SEQUENCE [LARGE SCALE GENOMIC DNA]</scope>
</reference>
<keyword evidence="2" id="KW-0732">Signal</keyword>
<dbReference type="PANTHER" id="PTHR21879">
    <property type="entry name" value="FI03362P-RELATED-RELATED"/>
    <property type="match status" value="1"/>
</dbReference>
<dbReference type="AlphaFoldDB" id="A0AAN7P2D4"/>
<evidence type="ECO:0008006" key="5">
    <source>
        <dbReference type="Google" id="ProtNLM"/>
    </source>
</evidence>
<evidence type="ECO:0000256" key="1">
    <source>
        <dbReference type="SAM" id="Phobius"/>
    </source>
</evidence>
<dbReference type="InterPro" id="IPR012464">
    <property type="entry name" value="DUF1676"/>
</dbReference>
<dbReference type="PANTHER" id="PTHR21879:SF14">
    <property type="entry name" value="OSIRIS 8"/>
    <property type="match status" value="1"/>
</dbReference>
<dbReference type="EMBL" id="JARPUR010000005">
    <property type="protein sequence ID" value="KAK4875559.1"/>
    <property type="molecule type" value="Genomic_DNA"/>
</dbReference>
<protein>
    <recommendedName>
        <fullName evidence="5">Osiris 8</fullName>
    </recommendedName>
</protein>
<dbReference type="Proteomes" id="UP001353858">
    <property type="component" value="Unassembled WGS sequence"/>
</dbReference>
<keyword evidence="1" id="KW-0812">Transmembrane</keyword>
<sequence>MILKYFVVVLLVSAAWARTSTSNLNEIPNEARSEESSNTYLGDLRYAYKVYKECASSDLSPCLKLKLVSAMDRALRSYSEVSLIDGVKFVKDVNAPAESAPKTEAELEASLPRGLDRENALNSLIVEKITNFFDTHSLQIKLPNASDIKRSLSDEGRGKKKKMGGVFLIPLLLGGTLIPLALGALALLAGKALIVSKIALVLAAALGLKKLLGGSNGGNQSGHEVVMAGPGNGGAWARSYDREQAQKLAYSAFAPKTTR</sequence>
<feature type="signal peptide" evidence="2">
    <location>
        <begin position="1"/>
        <end position="17"/>
    </location>
</feature>
<name>A0AAN7P2D4_9COLE</name>
<proteinExistence type="predicted"/>
<feature type="chain" id="PRO_5043035428" description="Osiris 8" evidence="2">
    <location>
        <begin position="18"/>
        <end position="259"/>
    </location>
</feature>
<evidence type="ECO:0000313" key="4">
    <source>
        <dbReference type="Proteomes" id="UP001353858"/>
    </source>
</evidence>
<organism evidence="3 4">
    <name type="scientific">Aquatica leii</name>
    <dbReference type="NCBI Taxonomy" id="1421715"/>
    <lineage>
        <taxon>Eukaryota</taxon>
        <taxon>Metazoa</taxon>
        <taxon>Ecdysozoa</taxon>
        <taxon>Arthropoda</taxon>
        <taxon>Hexapoda</taxon>
        <taxon>Insecta</taxon>
        <taxon>Pterygota</taxon>
        <taxon>Neoptera</taxon>
        <taxon>Endopterygota</taxon>
        <taxon>Coleoptera</taxon>
        <taxon>Polyphaga</taxon>
        <taxon>Elateriformia</taxon>
        <taxon>Elateroidea</taxon>
        <taxon>Lampyridae</taxon>
        <taxon>Luciolinae</taxon>
        <taxon>Aquatica</taxon>
    </lineage>
</organism>
<evidence type="ECO:0000256" key="2">
    <source>
        <dbReference type="SAM" id="SignalP"/>
    </source>
</evidence>
<keyword evidence="1" id="KW-1133">Transmembrane helix</keyword>
<keyword evidence="1" id="KW-0472">Membrane</keyword>
<evidence type="ECO:0000313" key="3">
    <source>
        <dbReference type="EMBL" id="KAK4875559.1"/>
    </source>
</evidence>
<feature type="transmembrane region" description="Helical" evidence="1">
    <location>
        <begin position="167"/>
        <end position="188"/>
    </location>
</feature>
<keyword evidence="4" id="KW-1185">Reference proteome</keyword>
<comment type="caution">
    <text evidence="3">The sequence shown here is derived from an EMBL/GenBank/DDBJ whole genome shotgun (WGS) entry which is preliminary data.</text>
</comment>
<accession>A0AAN7P2D4</accession>